<comment type="caution">
    <text evidence="1">The sequence shown here is derived from an EMBL/GenBank/DDBJ whole genome shotgun (WGS) entry which is preliminary data.</text>
</comment>
<gene>
    <name evidence="1" type="ORF">IW256_003929</name>
</gene>
<organism evidence="1 2">
    <name type="scientific">Actinomadura viridis</name>
    <dbReference type="NCBI Taxonomy" id="58110"/>
    <lineage>
        <taxon>Bacteria</taxon>
        <taxon>Bacillati</taxon>
        <taxon>Actinomycetota</taxon>
        <taxon>Actinomycetes</taxon>
        <taxon>Streptosporangiales</taxon>
        <taxon>Thermomonosporaceae</taxon>
        <taxon>Actinomadura</taxon>
    </lineage>
</organism>
<dbReference type="Proteomes" id="UP000614047">
    <property type="component" value="Unassembled WGS sequence"/>
</dbReference>
<dbReference type="EMBL" id="JADOUA010000001">
    <property type="protein sequence ID" value="MBG6089816.1"/>
    <property type="molecule type" value="Genomic_DNA"/>
</dbReference>
<sequence length="89" mass="9868">MTAPDPLAVRGYRAAVKRHHDNAAREANYLKSLVDRMVSDFCETKVPSAGDARRAVHCAVDLLERLTALEALKQDAEHLTDDPEAEEKP</sequence>
<accession>A0A931DLL1</accession>
<reference evidence="1" key="1">
    <citation type="submission" date="2020-11" db="EMBL/GenBank/DDBJ databases">
        <title>Sequencing the genomes of 1000 actinobacteria strains.</title>
        <authorList>
            <person name="Klenk H.-P."/>
        </authorList>
    </citation>
    <scope>NUCLEOTIDE SEQUENCE</scope>
    <source>
        <strain evidence="1">DSM 43175</strain>
    </source>
</reference>
<dbReference type="RefSeq" id="WP_197012362.1">
    <property type="nucleotide sequence ID" value="NZ_BAABES010000010.1"/>
</dbReference>
<keyword evidence="2" id="KW-1185">Reference proteome</keyword>
<dbReference type="AlphaFoldDB" id="A0A931DLL1"/>
<evidence type="ECO:0000313" key="2">
    <source>
        <dbReference type="Proteomes" id="UP000614047"/>
    </source>
</evidence>
<protein>
    <submittedName>
        <fullName evidence="1">Uncharacterized protein</fullName>
    </submittedName>
</protein>
<proteinExistence type="predicted"/>
<evidence type="ECO:0000313" key="1">
    <source>
        <dbReference type="EMBL" id="MBG6089816.1"/>
    </source>
</evidence>
<name>A0A931DLL1_9ACTN</name>